<dbReference type="PATRIC" id="fig|1129367.4.peg.345"/>
<name>A0A0F6AHH1_9GAMM</name>
<dbReference type="AlphaFoldDB" id="A0A0F6AHH1"/>
<evidence type="ECO:0000313" key="1">
    <source>
        <dbReference type="EMBL" id="KKE85603.1"/>
    </source>
</evidence>
<dbReference type="Proteomes" id="UP000033434">
    <property type="component" value="Unassembled WGS sequence"/>
</dbReference>
<dbReference type="EMBL" id="AUXW01000023">
    <property type="protein sequence ID" value="KKE85603.1"/>
    <property type="molecule type" value="Genomic_DNA"/>
</dbReference>
<comment type="caution">
    <text evidence="1">The sequence shown here is derived from an EMBL/GenBank/DDBJ whole genome shotgun (WGS) entry which is preliminary data.</text>
</comment>
<proteinExistence type="predicted"/>
<reference evidence="1 2" key="1">
    <citation type="journal article" date="2015" name="BMC Genomics">
        <title>Genome mining reveals unlocked bioactive potential of marine Gram-negative bacteria.</title>
        <authorList>
            <person name="Machado H."/>
            <person name="Sonnenschein E.C."/>
            <person name="Melchiorsen J."/>
            <person name="Gram L."/>
        </authorList>
    </citation>
    <scope>NUCLEOTIDE SEQUENCE [LARGE SCALE GENOMIC DNA]</scope>
    <source>
        <strain evidence="1 2">S4054</strain>
    </source>
</reference>
<organism evidence="1 2">
    <name type="scientific">Pseudoalteromonas luteoviolacea S4054</name>
    <dbReference type="NCBI Taxonomy" id="1129367"/>
    <lineage>
        <taxon>Bacteria</taxon>
        <taxon>Pseudomonadati</taxon>
        <taxon>Pseudomonadota</taxon>
        <taxon>Gammaproteobacteria</taxon>
        <taxon>Alteromonadales</taxon>
        <taxon>Pseudoalteromonadaceae</taxon>
        <taxon>Pseudoalteromonas</taxon>
    </lineage>
</organism>
<gene>
    <name evidence="1" type="ORF">N479_25650</name>
</gene>
<sequence>MKIKKVMICTAVALLIGSLGIYASMEGYQKENMLKIINQMLS</sequence>
<accession>A0A0F6AHH1</accession>
<evidence type="ECO:0000313" key="2">
    <source>
        <dbReference type="Proteomes" id="UP000033434"/>
    </source>
</evidence>
<protein>
    <submittedName>
        <fullName evidence="1">Uncharacterized protein</fullName>
    </submittedName>
</protein>